<dbReference type="EMBL" id="KZ664498">
    <property type="protein sequence ID" value="PPS05158.1"/>
    <property type="molecule type" value="Genomic_DNA"/>
</dbReference>
<evidence type="ECO:0000313" key="2">
    <source>
        <dbReference type="EMBL" id="PPS05158.1"/>
    </source>
</evidence>
<evidence type="ECO:0000256" key="1">
    <source>
        <dbReference type="SAM" id="MobiDB-lite"/>
    </source>
</evidence>
<sequence>MANIIDVGIGELTLCVGNETITLQPRNSSNTSKIEGGCINYSTSTDHVVKPFMQETVMKNVEERVLLDAADPRITTSEPNEEIPLTVLNIFPYGTVEVNHPKFNTFKTFKRPHGQAHGRALGLVRTGQDFSPTRDAINCHGRATWLWAKLPKQHGSETRPRLEIVVETENVTRACDTPVPSTRGRHCQNKHWRIPMYTSMGEANKVRHGRAAQPCAPTRPKNTGVGRMSDAPKFKIRETHGQKLGYTGISHGHVPQNLYKPLTIHHLPPQKSLTLVATISHALPPMLVRHLQHRFRHSKATLEQIHLADAVRALLTTDSWGLLFEIIEPTYLEFTLELCLTFHLQTIMTNFNDPRTVQFLLGGLVRQLSVLEFGIALGLYTEEFMDENELKTLPRHIHYSPSKCLRDLVPASAIYYPSHSKASALPPSLRKTREHRRRHHPRCLILMEYGEWAYGAKQERGHLYRALCDSISSVLWAPQHGNTIILLHSHRQDVQGISSMLSMRMIEKRHGTYPPQYRLAQSTEKEDPEDITDDVPPRHEDPPSQPPPPLVQFMRLLHTLTSLSALLDSSSSVFSASITLMLLYSRFVSNDRETTWHIPSSVSPCPVYREGGPRGHY</sequence>
<organism evidence="2 3">
    <name type="scientific">Gossypium barbadense</name>
    <name type="common">Sea Island cotton</name>
    <name type="synonym">Hibiscus barbadensis</name>
    <dbReference type="NCBI Taxonomy" id="3634"/>
    <lineage>
        <taxon>Eukaryota</taxon>
        <taxon>Viridiplantae</taxon>
        <taxon>Streptophyta</taxon>
        <taxon>Embryophyta</taxon>
        <taxon>Tracheophyta</taxon>
        <taxon>Spermatophyta</taxon>
        <taxon>Magnoliopsida</taxon>
        <taxon>eudicotyledons</taxon>
        <taxon>Gunneridae</taxon>
        <taxon>Pentapetalae</taxon>
        <taxon>rosids</taxon>
        <taxon>malvids</taxon>
        <taxon>Malvales</taxon>
        <taxon>Malvaceae</taxon>
        <taxon>Malvoideae</taxon>
        <taxon>Gossypium</taxon>
    </lineage>
</organism>
<protein>
    <submittedName>
        <fullName evidence="2">Uncharacterized protein</fullName>
    </submittedName>
</protein>
<dbReference type="AlphaFoldDB" id="A0A2P5XP82"/>
<proteinExistence type="predicted"/>
<accession>A0A2P5XP82</accession>
<dbReference type="Proteomes" id="UP000239757">
    <property type="component" value="Unassembled WGS sequence"/>
</dbReference>
<name>A0A2P5XP82_GOSBA</name>
<reference evidence="2 3" key="1">
    <citation type="submission" date="2015-01" db="EMBL/GenBank/DDBJ databases">
        <title>Genome of allotetraploid Gossypium barbadense reveals genomic plasticity and fiber elongation in cotton evolution.</title>
        <authorList>
            <person name="Chen X."/>
            <person name="Liu X."/>
            <person name="Zhao B."/>
            <person name="Zheng H."/>
            <person name="Hu Y."/>
            <person name="Lu G."/>
            <person name="Yang C."/>
            <person name="Chen J."/>
            <person name="Shan C."/>
            <person name="Zhang L."/>
            <person name="Zhou Y."/>
            <person name="Wang L."/>
            <person name="Guo W."/>
            <person name="Bai Y."/>
            <person name="Ruan J."/>
            <person name="Shangguan X."/>
            <person name="Mao Y."/>
            <person name="Jiang J."/>
            <person name="Zhu Y."/>
            <person name="Lei J."/>
            <person name="Kang H."/>
            <person name="Chen S."/>
            <person name="He X."/>
            <person name="Wang R."/>
            <person name="Wang Y."/>
            <person name="Chen J."/>
            <person name="Wang L."/>
            <person name="Yu S."/>
            <person name="Wang B."/>
            <person name="Wei J."/>
            <person name="Song S."/>
            <person name="Lu X."/>
            <person name="Gao Z."/>
            <person name="Gu W."/>
            <person name="Deng X."/>
            <person name="Ma D."/>
            <person name="Wang S."/>
            <person name="Liang W."/>
            <person name="Fang L."/>
            <person name="Cai C."/>
            <person name="Zhu X."/>
            <person name="Zhou B."/>
            <person name="Zhang Y."/>
            <person name="Chen Z."/>
            <person name="Xu S."/>
            <person name="Zhu R."/>
            <person name="Wang S."/>
            <person name="Zhang T."/>
            <person name="Zhao G."/>
        </authorList>
    </citation>
    <scope>NUCLEOTIDE SEQUENCE [LARGE SCALE GENOMIC DNA]</scope>
    <source>
        <strain evidence="3">cv. Xinhai21</strain>
        <tissue evidence="2">Leaf</tissue>
    </source>
</reference>
<feature type="region of interest" description="Disordered" evidence="1">
    <location>
        <begin position="209"/>
        <end position="229"/>
    </location>
</feature>
<dbReference type="OrthoDB" id="1685790at2759"/>
<gene>
    <name evidence="2" type="ORF">GOBAR_AA15506</name>
</gene>
<feature type="region of interest" description="Disordered" evidence="1">
    <location>
        <begin position="512"/>
        <end position="548"/>
    </location>
</feature>
<evidence type="ECO:0000313" key="3">
    <source>
        <dbReference type="Proteomes" id="UP000239757"/>
    </source>
</evidence>